<organism evidence="6 7">
    <name type="scientific">Jezberella montanilacus</name>
    <dbReference type="NCBI Taxonomy" id="323426"/>
    <lineage>
        <taxon>Bacteria</taxon>
        <taxon>Pseudomonadati</taxon>
        <taxon>Pseudomonadota</taxon>
        <taxon>Betaproteobacteria</taxon>
        <taxon>Burkholderiales</taxon>
        <taxon>Alcaligenaceae</taxon>
        <taxon>Jezberella</taxon>
    </lineage>
</organism>
<dbReference type="GO" id="GO:0003678">
    <property type="term" value="F:DNA helicase activity"/>
    <property type="evidence" value="ECO:0007669"/>
    <property type="project" value="TreeGrafter"/>
</dbReference>
<dbReference type="RefSeq" id="WP_106226685.1">
    <property type="nucleotide sequence ID" value="NZ_PVTV01000011.1"/>
</dbReference>
<dbReference type="OrthoDB" id="9805194at2"/>
<dbReference type="Gene3D" id="3.40.50.300">
    <property type="entry name" value="P-loop containing nucleotide triphosphate hydrolases"/>
    <property type="match status" value="2"/>
</dbReference>
<evidence type="ECO:0000259" key="5">
    <source>
        <dbReference type="PROSITE" id="PS51193"/>
    </source>
</evidence>
<sequence length="668" mass="74424">MQNSSIKEVFSEQGPLARHSPGYRLRPAQIELAEAVELTIASRSTLIAEAGTGTGKTWAYLVPALLSGGKVLISTGTRTLQDQLFTRDLPRVRDALSMPVSIALLKGRGNYVCHYHLAQLQNEDRGLRSRSEVHQLRQIQTFMKQSTTGDRADLAVVPEEADIWQRVTSTRENCLGQDCPYVKDCFVLKARRQAQEAEVVVINHALFMADVVLREEGVTDLLPAADTVIFDEAHQLPDTATRFLGTSISTHQFLDLAKLVETSGLAHARESTNWSEQARRIDQAAKDLRLSCASLEKIPSRKVTYDAFIDRHEFDEARAKLKQAIAEIGDMLKVLEQKHPDLAIAARTCHELEQVMHDWDAAGDRVSDVDQQIVRWVELGLHHVRLHAAPLSVAEAFAKYRETSQAWVFTSATLSVHGDFGHFTARLGLEGATSLRMESPFDYAKQALLYVPTNLPSPQASDFLPAFVDLLFPLIQASQGGALVLCTTLRAVERVAQLLGDLYEKHGIEWPIMRQGFGTRRDLLEKFRTLDHAVLVGSASFWEGIDIAGERLTLVAIDKLPFAPPDDPVLEARLRHCREQGGNPFMEYQLPEAAIALKQGAGRLIRTETDWGVLMVGDTRLVDKPYGKQLWRGLPPFTRTREHQTAIDFLVERTGSGSEPKPLPESSE</sequence>
<dbReference type="PROSITE" id="PS51193">
    <property type="entry name" value="HELICASE_ATP_BIND_2"/>
    <property type="match status" value="1"/>
</dbReference>
<evidence type="ECO:0000256" key="3">
    <source>
        <dbReference type="ARBA" id="ARBA00022840"/>
    </source>
</evidence>
<gene>
    <name evidence="6" type="ORF">BCM14_0827</name>
</gene>
<dbReference type="InterPro" id="IPR011545">
    <property type="entry name" value="DEAD/DEAH_box_helicase_dom"/>
</dbReference>
<dbReference type="GO" id="GO:0003676">
    <property type="term" value="F:nucleic acid binding"/>
    <property type="evidence" value="ECO:0007669"/>
    <property type="project" value="InterPro"/>
</dbReference>
<dbReference type="SUPFAM" id="SSF52540">
    <property type="entry name" value="P-loop containing nucleoside triphosphate hydrolases"/>
    <property type="match status" value="2"/>
</dbReference>
<dbReference type="GO" id="GO:0016818">
    <property type="term" value="F:hydrolase activity, acting on acid anhydrides, in phosphorus-containing anhydrides"/>
    <property type="evidence" value="ECO:0007669"/>
    <property type="project" value="InterPro"/>
</dbReference>
<feature type="domain" description="Helicase ATP-binding" evidence="5">
    <location>
        <begin position="15"/>
        <end position="292"/>
    </location>
</feature>
<dbReference type="AlphaFoldDB" id="A0A2T0XKB9"/>
<dbReference type="InterPro" id="IPR006555">
    <property type="entry name" value="ATP-dep_Helicase_C"/>
</dbReference>
<evidence type="ECO:0000256" key="1">
    <source>
        <dbReference type="ARBA" id="ARBA00022741"/>
    </source>
</evidence>
<reference evidence="6 7" key="1">
    <citation type="submission" date="2018-03" db="EMBL/GenBank/DDBJ databases">
        <title>Genomic Encyclopedia of Type Strains, Phase III (KMG-III): the genomes of soil and plant-associated and newly described type strains.</title>
        <authorList>
            <person name="Whitman W."/>
        </authorList>
    </citation>
    <scope>NUCLEOTIDE SEQUENCE [LARGE SCALE GENOMIC DNA]</scope>
    <source>
        <strain evidence="6 7">MWH-P2sevCIIIb</strain>
    </source>
</reference>
<evidence type="ECO:0000313" key="6">
    <source>
        <dbReference type="EMBL" id="PRY99383.1"/>
    </source>
</evidence>
<dbReference type="GO" id="GO:0006281">
    <property type="term" value="P:DNA repair"/>
    <property type="evidence" value="ECO:0007669"/>
    <property type="project" value="TreeGrafter"/>
</dbReference>
<dbReference type="SMART" id="SM00491">
    <property type="entry name" value="HELICc2"/>
    <property type="match status" value="1"/>
</dbReference>
<dbReference type="InterPro" id="IPR045028">
    <property type="entry name" value="DinG/Rad3-like"/>
</dbReference>
<dbReference type="InterPro" id="IPR027417">
    <property type="entry name" value="P-loop_NTPase"/>
</dbReference>
<dbReference type="GO" id="GO:0005524">
    <property type="term" value="F:ATP binding"/>
    <property type="evidence" value="ECO:0007669"/>
    <property type="project" value="UniProtKB-KW"/>
</dbReference>
<proteinExistence type="inferred from homology"/>
<dbReference type="InterPro" id="IPR014013">
    <property type="entry name" value="Helic_SF1/SF2_ATP-bd_DinG/Rad3"/>
</dbReference>
<keyword evidence="3" id="KW-0067">ATP-binding</keyword>
<keyword evidence="6" id="KW-0347">Helicase</keyword>
<dbReference type="Pfam" id="PF00270">
    <property type="entry name" value="DEAD"/>
    <property type="match status" value="1"/>
</dbReference>
<evidence type="ECO:0000256" key="2">
    <source>
        <dbReference type="ARBA" id="ARBA00022801"/>
    </source>
</evidence>
<dbReference type="Proteomes" id="UP000238308">
    <property type="component" value="Unassembled WGS sequence"/>
</dbReference>
<comment type="caution">
    <text evidence="6">The sequence shown here is derived from an EMBL/GenBank/DDBJ whole genome shotgun (WGS) entry which is preliminary data.</text>
</comment>
<comment type="similarity">
    <text evidence="4">Belongs to the helicase family. DinG subfamily.</text>
</comment>
<dbReference type="PANTHER" id="PTHR11472">
    <property type="entry name" value="DNA REPAIR DEAD HELICASE RAD3/XP-D SUBFAMILY MEMBER"/>
    <property type="match status" value="1"/>
</dbReference>
<name>A0A2T0XKB9_9BURK</name>
<keyword evidence="2" id="KW-0378">Hydrolase</keyword>
<evidence type="ECO:0000256" key="4">
    <source>
        <dbReference type="ARBA" id="ARBA00038058"/>
    </source>
</evidence>
<keyword evidence="7" id="KW-1185">Reference proteome</keyword>
<dbReference type="EMBL" id="PVTV01000011">
    <property type="protein sequence ID" value="PRY99383.1"/>
    <property type="molecule type" value="Genomic_DNA"/>
</dbReference>
<evidence type="ECO:0000313" key="7">
    <source>
        <dbReference type="Proteomes" id="UP000238308"/>
    </source>
</evidence>
<dbReference type="Pfam" id="PF13307">
    <property type="entry name" value="Helicase_C_2"/>
    <property type="match status" value="1"/>
</dbReference>
<dbReference type="PANTHER" id="PTHR11472:SF34">
    <property type="entry name" value="REGULATOR OF TELOMERE ELONGATION HELICASE 1"/>
    <property type="match status" value="1"/>
</dbReference>
<keyword evidence="1" id="KW-0547">Nucleotide-binding</keyword>
<accession>A0A2T0XKB9</accession>
<protein>
    <submittedName>
        <fullName evidence="6">ATP-dependent DNA helicase DinG</fullName>
    </submittedName>
</protein>